<protein>
    <submittedName>
        <fullName evidence="1">DsrE/DsrF-like family protein</fullName>
    </submittedName>
</protein>
<dbReference type="EMBL" id="JXUW01000022">
    <property type="protein sequence ID" value="KJE76082.1"/>
    <property type="molecule type" value="Genomic_DNA"/>
</dbReference>
<comment type="caution">
    <text evidence="1">The sequence shown here is derived from an EMBL/GenBank/DDBJ whole genome shotgun (WGS) entry which is preliminary data.</text>
</comment>
<evidence type="ECO:0000313" key="2">
    <source>
        <dbReference type="Proteomes" id="UP000032336"/>
    </source>
</evidence>
<sequence length="113" mass="12076">MTKIAFWITAGPDQADKALSGLRLAQRLRANRAQDTRVYLFGPGVALGESSIPAVVAVLEDLRKSEVPVQACPANVEQMGLDEKVITGRGIELEPAGNVMIELVESGYQIVGV</sequence>
<dbReference type="PATRIC" id="fig|1121877.4.peg.2422"/>
<dbReference type="Gene3D" id="3.40.1260.10">
    <property type="entry name" value="DsrEFH-like"/>
    <property type="match status" value="1"/>
</dbReference>
<name>A0A0D8FUZ8_9ACTN</name>
<reference evidence="1 2" key="1">
    <citation type="submission" date="2015-01" db="EMBL/GenBank/DDBJ databases">
        <title>Draft genome of the acidophilic iron oxidizer Ferrimicrobium acidiphilum strain T23.</title>
        <authorList>
            <person name="Poehlein A."/>
            <person name="Eisen S."/>
            <person name="Schloemann M."/>
            <person name="Johnson B.D."/>
            <person name="Daniel R."/>
            <person name="Muehling M."/>
        </authorList>
    </citation>
    <scope>NUCLEOTIDE SEQUENCE [LARGE SCALE GENOMIC DNA]</scope>
    <source>
        <strain evidence="1 2">T23</strain>
    </source>
</reference>
<dbReference type="AlphaFoldDB" id="A0A0D8FUZ8"/>
<accession>A0A0D8FUZ8</accession>
<dbReference type="InterPro" id="IPR027396">
    <property type="entry name" value="DsrEFH-like"/>
</dbReference>
<keyword evidence="2" id="KW-1185">Reference proteome</keyword>
<dbReference type="eggNOG" id="COG3370">
    <property type="taxonomic scope" value="Bacteria"/>
</dbReference>
<dbReference type="Pfam" id="PF02635">
    <property type="entry name" value="DsrE"/>
    <property type="match status" value="1"/>
</dbReference>
<organism evidence="1 2">
    <name type="scientific">Ferrimicrobium acidiphilum DSM 19497</name>
    <dbReference type="NCBI Taxonomy" id="1121877"/>
    <lineage>
        <taxon>Bacteria</taxon>
        <taxon>Bacillati</taxon>
        <taxon>Actinomycetota</taxon>
        <taxon>Acidimicrobiia</taxon>
        <taxon>Acidimicrobiales</taxon>
        <taxon>Acidimicrobiaceae</taxon>
        <taxon>Ferrimicrobium</taxon>
    </lineage>
</organism>
<dbReference type="InterPro" id="IPR003787">
    <property type="entry name" value="Sulphur_relay_DsrE/F-like"/>
</dbReference>
<dbReference type="SUPFAM" id="SSF75169">
    <property type="entry name" value="DsrEFH-like"/>
    <property type="match status" value="1"/>
</dbReference>
<dbReference type="Proteomes" id="UP000032336">
    <property type="component" value="Unassembled WGS sequence"/>
</dbReference>
<dbReference type="RefSeq" id="WP_035390166.1">
    <property type="nucleotide sequence ID" value="NZ_JQKF01000020.1"/>
</dbReference>
<dbReference type="OrthoDB" id="9805634at2"/>
<dbReference type="GeneID" id="78373242"/>
<gene>
    <name evidence="1" type="ORF">FEAC_21730</name>
</gene>
<proteinExistence type="predicted"/>
<evidence type="ECO:0000313" key="1">
    <source>
        <dbReference type="EMBL" id="KJE76082.1"/>
    </source>
</evidence>